<feature type="domain" description="AB hydrolase-1" evidence="2">
    <location>
        <begin position="39"/>
        <end position="290"/>
    </location>
</feature>
<gene>
    <name evidence="3" type="ORF">H9638_00005</name>
</gene>
<sequence length="299" mass="32692">MTILTAKPPMPVVPGVDHTFVDLHDGRMHVATMGTGTPVLLLSGFAQTWWEWRDLMPALAGAGYRAIAPDLRGEGWSELPSGAVTRLRRAEDVIALLDAFELDRVRIVSHDMGAITAFQLALALPERFSAQMMLAVPPPQMRFSIGLLPGMRHLWHQEVLAIPGLGPALLREGHLPAQLFSRFSGRPLKPEVLALYIALLRDPELAQASGPLCRRMVLPELVRIIRGTYRQERFTMPSLFVFGTADVGFPPHITRELFADPSVIGTDARLALVAGAGHFIVDEDPDATAALALEFFASA</sequence>
<evidence type="ECO:0000256" key="1">
    <source>
        <dbReference type="ARBA" id="ARBA00022801"/>
    </source>
</evidence>
<dbReference type="PRINTS" id="PR00111">
    <property type="entry name" value="ABHYDROLASE"/>
</dbReference>
<keyword evidence="4" id="KW-1185">Reference proteome</keyword>
<evidence type="ECO:0000259" key="2">
    <source>
        <dbReference type="Pfam" id="PF12697"/>
    </source>
</evidence>
<comment type="caution">
    <text evidence="3">The sequence shown here is derived from an EMBL/GenBank/DDBJ whole genome shotgun (WGS) entry which is preliminary data.</text>
</comment>
<dbReference type="InterPro" id="IPR000073">
    <property type="entry name" value="AB_hydrolase_1"/>
</dbReference>
<dbReference type="GO" id="GO:0016787">
    <property type="term" value="F:hydrolase activity"/>
    <property type="evidence" value="ECO:0007669"/>
    <property type="project" value="UniProtKB-KW"/>
</dbReference>
<name>A0ABR8YDG5_9MICC</name>
<keyword evidence="1 3" id="KW-0378">Hydrolase</keyword>
<proteinExistence type="predicted"/>
<dbReference type="PANTHER" id="PTHR43329">
    <property type="entry name" value="EPOXIDE HYDROLASE"/>
    <property type="match status" value="1"/>
</dbReference>
<accession>A0ABR8YDG5</accession>
<dbReference type="Pfam" id="PF12697">
    <property type="entry name" value="Abhydrolase_6"/>
    <property type="match status" value="1"/>
</dbReference>
<reference evidence="3 4" key="1">
    <citation type="submission" date="2020-08" db="EMBL/GenBank/DDBJ databases">
        <title>A Genomic Blueprint of the Chicken Gut Microbiome.</title>
        <authorList>
            <person name="Gilroy R."/>
            <person name="Ravi A."/>
            <person name="Getino M."/>
            <person name="Pursley I."/>
            <person name="Horton D.L."/>
            <person name="Alikhan N.-F."/>
            <person name="Baker D."/>
            <person name="Gharbi K."/>
            <person name="Hall N."/>
            <person name="Watson M."/>
            <person name="Adriaenssens E.M."/>
            <person name="Foster-Nyarko E."/>
            <person name="Jarju S."/>
            <person name="Secka A."/>
            <person name="Antonio M."/>
            <person name="Oren A."/>
            <person name="Chaudhuri R."/>
            <person name="La Ragione R.M."/>
            <person name="Hildebrand F."/>
            <person name="Pallen M.J."/>
        </authorList>
    </citation>
    <scope>NUCLEOTIDE SEQUENCE [LARGE SCALE GENOMIC DNA]</scope>
    <source>
        <strain evidence="3 4">Sa2BUA2</strain>
    </source>
</reference>
<evidence type="ECO:0000313" key="3">
    <source>
        <dbReference type="EMBL" id="MBD8042188.1"/>
    </source>
</evidence>
<dbReference type="InterPro" id="IPR029058">
    <property type="entry name" value="AB_hydrolase_fold"/>
</dbReference>
<protein>
    <submittedName>
        <fullName evidence="3">Alpha/beta hydrolase</fullName>
    </submittedName>
</protein>
<dbReference type="SUPFAM" id="SSF53474">
    <property type="entry name" value="alpha/beta-Hydrolases"/>
    <property type="match status" value="1"/>
</dbReference>
<dbReference type="Gene3D" id="3.40.50.1820">
    <property type="entry name" value="alpha/beta hydrolase"/>
    <property type="match status" value="1"/>
</dbReference>
<organism evidence="3 4">
    <name type="scientific">Arthrobacter pullicola</name>
    <dbReference type="NCBI Taxonomy" id="2762224"/>
    <lineage>
        <taxon>Bacteria</taxon>
        <taxon>Bacillati</taxon>
        <taxon>Actinomycetota</taxon>
        <taxon>Actinomycetes</taxon>
        <taxon>Micrococcales</taxon>
        <taxon>Micrococcaceae</taxon>
        <taxon>Arthrobacter</taxon>
    </lineage>
</organism>
<dbReference type="EMBL" id="JACSQC010000001">
    <property type="protein sequence ID" value="MBD8042188.1"/>
    <property type="molecule type" value="Genomic_DNA"/>
</dbReference>
<dbReference type="Proteomes" id="UP000652763">
    <property type="component" value="Unassembled WGS sequence"/>
</dbReference>
<dbReference type="InterPro" id="IPR000639">
    <property type="entry name" value="Epox_hydrolase-like"/>
</dbReference>
<dbReference type="PRINTS" id="PR00412">
    <property type="entry name" value="EPOXHYDRLASE"/>
</dbReference>
<evidence type="ECO:0000313" key="4">
    <source>
        <dbReference type="Proteomes" id="UP000652763"/>
    </source>
</evidence>
<dbReference type="RefSeq" id="WP_191745156.1">
    <property type="nucleotide sequence ID" value="NZ_JACSQC010000001.1"/>
</dbReference>